<dbReference type="Proteomes" id="UP000299102">
    <property type="component" value="Unassembled WGS sequence"/>
</dbReference>
<organism evidence="1 2">
    <name type="scientific">Eumeta variegata</name>
    <name type="common">Bagworm moth</name>
    <name type="synonym">Eumeta japonica</name>
    <dbReference type="NCBI Taxonomy" id="151549"/>
    <lineage>
        <taxon>Eukaryota</taxon>
        <taxon>Metazoa</taxon>
        <taxon>Ecdysozoa</taxon>
        <taxon>Arthropoda</taxon>
        <taxon>Hexapoda</taxon>
        <taxon>Insecta</taxon>
        <taxon>Pterygota</taxon>
        <taxon>Neoptera</taxon>
        <taxon>Endopterygota</taxon>
        <taxon>Lepidoptera</taxon>
        <taxon>Glossata</taxon>
        <taxon>Ditrysia</taxon>
        <taxon>Tineoidea</taxon>
        <taxon>Psychidae</taxon>
        <taxon>Oiketicinae</taxon>
        <taxon>Eumeta</taxon>
    </lineage>
</organism>
<proteinExistence type="predicted"/>
<evidence type="ECO:0000313" key="2">
    <source>
        <dbReference type="Proteomes" id="UP000299102"/>
    </source>
</evidence>
<reference evidence="1 2" key="1">
    <citation type="journal article" date="2019" name="Commun. Biol.">
        <title>The bagworm genome reveals a unique fibroin gene that provides high tensile strength.</title>
        <authorList>
            <person name="Kono N."/>
            <person name="Nakamura H."/>
            <person name="Ohtoshi R."/>
            <person name="Tomita M."/>
            <person name="Numata K."/>
            <person name="Arakawa K."/>
        </authorList>
    </citation>
    <scope>NUCLEOTIDE SEQUENCE [LARGE SCALE GENOMIC DNA]</scope>
</reference>
<keyword evidence="2" id="KW-1185">Reference proteome</keyword>
<dbReference type="EMBL" id="BGZK01001815">
    <property type="protein sequence ID" value="GBP86765.1"/>
    <property type="molecule type" value="Genomic_DNA"/>
</dbReference>
<comment type="caution">
    <text evidence="1">The sequence shown here is derived from an EMBL/GenBank/DDBJ whole genome shotgun (WGS) entry which is preliminary data.</text>
</comment>
<evidence type="ECO:0000313" key="1">
    <source>
        <dbReference type="EMBL" id="GBP86765.1"/>
    </source>
</evidence>
<dbReference type="AlphaFoldDB" id="A0A4C1ZJS7"/>
<gene>
    <name evidence="1" type="ORF">EVAR_66673_1</name>
</gene>
<accession>A0A4C1ZJS7</accession>
<protein>
    <submittedName>
        <fullName evidence="1">Uncharacterized protein</fullName>
    </submittedName>
</protein>
<sequence length="97" mass="11143">MLELKFDSQEQEQDRIYYKIEFSVDFKFIVVIRNSVGTKGVRKSDNIHDPALYNAYGRKPPVPCMLRTPDVNVTCPIHTLAPGVYREHCPPLLPLVL</sequence>
<name>A0A4C1ZJS7_EUMVA</name>